<evidence type="ECO:0000256" key="1">
    <source>
        <dbReference type="ARBA" id="ARBA00023015"/>
    </source>
</evidence>
<keyword evidence="3" id="KW-0804">Transcription</keyword>
<organism evidence="5 6">
    <name type="scientific">Microbacterium testaceum (strain StLB037)</name>
    <dbReference type="NCBI Taxonomy" id="979556"/>
    <lineage>
        <taxon>Bacteria</taxon>
        <taxon>Bacillati</taxon>
        <taxon>Actinomycetota</taxon>
        <taxon>Actinomycetes</taxon>
        <taxon>Micrococcales</taxon>
        <taxon>Microbacteriaceae</taxon>
        <taxon>Microbacterium</taxon>
    </lineage>
</organism>
<dbReference type="GO" id="GO:0003700">
    <property type="term" value="F:DNA-binding transcription factor activity"/>
    <property type="evidence" value="ECO:0007669"/>
    <property type="project" value="TreeGrafter"/>
</dbReference>
<dbReference type="InterPro" id="IPR050109">
    <property type="entry name" value="HTH-type_TetR-like_transc_reg"/>
</dbReference>
<dbReference type="PANTHER" id="PTHR30055">
    <property type="entry name" value="HTH-TYPE TRANSCRIPTIONAL REGULATOR RUTR"/>
    <property type="match status" value="1"/>
</dbReference>
<dbReference type="AlphaFoldDB" id="A0A1H0QIB4"/>
<dbReference type="GO" id="GO:0000976">
    <property type="term" value="F:transcription cis-regulatory region binding"/>
    <property type="evidence" value="ECO:0007669"/>
    <property type="project" value="TreeGrafter"/>
</dbReference>
<evidence type="ECO:0000259" key="4">
    <source>
        <dbReference type="Pfam" id="PF13977"/>
    </source>
</evidence>
<dbReference type="SUPFAM" id="SSF46689">
    <property type="entry name" value="Homeodomain-like"/>
    <property type="match status" value="1"/>
</dbReference>
<evidence type="ECO:0000256" key="2">
    <source>
        <dbReference type="ARBA" id="ARBA00023125"/>
    </source>
</evidence>
<proteinExistence type="predicted"/>
<keyword evidence="1" id="KW-0805">Transcription regulation</keyword>
<dbReference type="SUPFAM" id="SSF48498">
    <property type="entry name" value="Tetracyclin repressor-like, C-terminal domain"/>
    <property type="match status" value="1"/>
</dbReference>
<evidence type="ECO:0000256" key="3">
    <source>
        <dbReference type="ARBA" id="ARBA00023163"/>
    </source>
</evidence>
<dbReference type="Proteomes" id="UP000186456">
    <property type="component" value="Unassembled WGS sequence"/>
</dbReference>
<dbReference type="RefSeq" id="WP_256335582.1">
    <property type="nucleotide sequence ID" value="NZ_FNJN01000005.1"/>
</dbReference>
<dbReference type="Pfam" id="PF13977">
    <property type="entry name" value="TetR_C_6"/>
    <property type="match status" value="1"/>
</dbReference>
<reference evidence="5 6" key="1">
    <citation type="submission" date="2016-10" db="EMBL/GenBank/DDBJ databases">
        <authorList>
            <person name="de Groot N.N."/>
        </authorList>
    </citation>
    <scope>NUCLEOTIDE SEQUENCE [LARGE SCALE GENOMIC DNA]</scope>
    <source>
        <strain evidence="5 6">StLB037</strain>
    </source>
</reference>
<dbReference type="InterPro" id="IPR039538">
    <property type="entry name" value="BetI_C"/>
</dbReference>
<dbReference type="EMBL" id="FNJN01000005">
    <property type="protein sequence ID" value="SDP17121.1"/>
    <property type="molecule type" value="Genomic_DNA"/>
</dbReference>
<sequence length="191" mass="20797">MLEIQDAAQRIALTDGLLAVTARSVAAEMGVTASLVVHYERNMEELVARTFDMIVTRELDEVRALVAKEACPTDRVRVLLSTLLAGGRDAMALVWVQSWGIGGRNEALAGSVRTQMDAWEGFVAELIEDGVKAGEFTSDNTRAVAAQMVGMIDGLNAHSLIRWHTPRDRRALMARSVEPLLQLTPGALGER</sequence>
<feature type="domain" description="BetI-type transcriptional repressor C-terminal" evidence="4">
    <location>
        <begin position="72"/>
        <end position="181"/>
    </location>
</feature>
<protein>
    <submittedName>
        <fullName evidence="5">Transcriptional regulator, TetR family</fullName>
    </submittedName>
</protein>
<dbReference type="InterPro" id="IPR036271">
    <property type="entry name" value="Tet_transcr_reg_TetR-rel_C_sf"/>
</dbReference>
<dbReference type="Gene3D" id="1.10.357.10">
    <property type="entry name" value="Tetracycline Repressor, domain 2"/>
    <property type="match status" value="1"/>
</dbReference>
<evidence type="ECO:0000313" key="6">
    <source>
        <dbReference type="Proteomes" id="UP000186456"/>
    </source>
</evidence>
<keyword evidence="2" id="KW-0238">DNA-binding</keyword>
<gene>
    <name evidence="5" type="ORF">SAMN04487788_2347</name>
</gene>
<dbReference type="PANTHER" id="PTHR30055:SF234">
    <property type="entry name" value="HTH-TYPE TRANSCRIPTIONAL REGULATOR BETI"/>
    <property type="match status" value="1"/>
</dbReference>
<accession>A0A1H0QIB4</accession>
<name>A0A1H0QIB4_MICTS</name>
<dbReference type="InterPro" id="IPR009057">
    <property type="entry name" value="Homeodomain-like_sf"/>
</dbReference>
<evidence type="ECO:0000313" key="5">
    <source>
        <dbReference type="EMBL" id="SDP17121.1"/>
    </source>
</evidence>